<dbReference type="RefSeq" id="WP_012139290.1">
    <property type="nucleotide sequence ID" value="NZ_KE007327.1"/>
</dbReference>
<comment type="caution">
    <text evidence="1">The sequence shown here is derived from an EMBL/GenBank/DDBJ whole genome shotgun (WGS) entry which is preliminary data.</text>
</comment>
<dbReference type="PATRIC" id="fig|1318628.3.peg.3105"/>
<dbReference type="HOGENOM" id="CLU_181468_0_0_6"/>
<protein>
    <submittedName>
        <fullName evidence="1">Uncharacterized protein</fullName>
    </submittedName>
</protein>
<keyword evidence="2" id="KW-1185">Reference proteome</keyword>
<dbReference type="Proteomes" id="UP000016540">
    <property type="component" value="Unassembled WGS sequence"/>
</dbReference>
<organism evidence="1 2">
    <name type="scientific">Marinobacter lipolyticus SM19</name>
    <dbReference type="NCBI Taxonomy" id="1318628"/>
    <lineage>
        <taxon>Bacteria</taxon>
        <taxon>Pseudomonadati</taxon>
        <taxon>Pseudomonadota</taxon>
        <taxon>Gammaproteobacteria</taxon>
        <taxon>Pseudomonadales</taxon>
        <taxon>Marinobacteraceae</taxon>
        <taxon>Marinobacter</taxon>
    </lineage>
</organism>
<reference evidence="1 2" key="1">
    <citation type="journal article" date="2013" name="Genome Announc.">
        <title>Draft Genome Sequence of the Moderately Halophilic Bacterium Marinobacter lipolyticus Strain SM19.</title>
        <authorList>
            <person name="Papke R.T."/>
            <person name="de la Haba R.R."/>
            <person name="Infante-Dominguez C."/>
            <person name="Perez D."/>
            <person name="Sanchez-Porro C."/>
            <person name="Lapierre P."/>
            <person name="Ventosa A."/>
        </authorList>
    </citation>
    <scope>NUCLEOTIDE SEQUENCE [LARGE SCALE GENOMIC DNA]</scope>
    <source>
        <strain evidence="1 2">SM19</strain>
    </source>
</reference>
<sequence>MNPDLLTLLNDPNCHLNEIIHEASEMVSRERNRRSFEMLSEDGEVVGYIKTWHDEEDYAGFVHFDTQGNIVDWKAFTKVPGSKRRAPSNFTNYNPQRPG</sequence>
<dbReference type="AlphaFoldDB" id="R8AXK2"/>
<gene>
    <name evidence="1" type="ORF">MARLIPOL_15527</name>
</gene>
<proteinExistence type="predicted"/>
<accession>R8AXK2</accession>
<evidence type="ECO:0000313" key="2">
    <source>
        <dbReference type="Proteomes" id="UP000016540"/>
    </source>
</evidence>
<name>R8AXK2_9GAMM</name>
<evidence type="ECO:0000313" key="1">
    <source>
        <dbReference type="EMBL" id="EON91073.1"/>
    </source>
</evidence>
<dbReference type="EMBL" id="ASAD01000020">
    <property type="protein sequence ID" value="EON91073.1"/>
    <property type="molecule type" value="Genomic_DNA"/>
</dbReference>